<feature type="compositionally biased region" description="Polar residues" evidence="1">
    <location>
        <begin position="1"/>
        <end position="17"/>
    </location>
</feature>
<protein>
    <submittedName>
        <fullName evidence="3">Uncharacterized protein</fullName>
    </submittedName>
</protein>
<evidence type="ECO:0000256" key="1">
    <source>
        <dbReference type="SAM" id="MobiDB-lite"/>
    </source>
</evidence>
<feature type="compositionally biased region" description="Low complexity" evidence="1">
    <location>
        <begin position="251"/>
        <end position="268"/>
    </location>
</feature>
<evidence type="ECO:0000256" key="2">
    <source>
        <dbReference type="SAM" id="Phobius"/>
    </source>
</evidence>
<feature type="region of interest" description="Disordered" evidence="1">
    <location>
        <begin position="1"/>
        <end position="39"/>
    </location>
</feature>
<feature type="compositionally biased region" description="Polar residues" evidence="1">
    <location>
        <begin position="27"/>
        <end position="36"/>
    </location>
</feature>
<dbReference type="OrthoDB" id="10515921at2759"/>
<name>A0A8J6C7L8_DIALT</name>
<reference evidence="3" key="1">
    <citation type="submission" date="2021-05" db="EMBL/GenBank/DDBJ databases">
        <title>The genome of the haptophyte Pavlova lutheri (Diacronema luteri, Pavlovales) - a model for lipid biosynthesis in eukaryotic algae.</title>
        <authorList>
            <person name="Hulatt C.J."/>
            <person name="Posewitz M.C."/>
        </authorList>
    </citation>
    <scope>NUCLEOTIDE SEQUENCE</scope>
    <source>
        <strain evidence="3">NIVA-4/92</strain>
    </source>
</reference>
<keyword evidence="2" id="KW-1133">Transmembrane helix</keyword>
<dbReference type="EMBL" id="JAGTXO010000036">
    <property type="protein sequence ID" value="KAG8459920.1"/>
    <property type="molecule type" value="Genomic_DNA"/>
</dbReference>
<gene>
    <name evidence="3" type="ORF">KFE25_010969</name>
</gene>
<evidence type="ECO:0000313" key="4">
    <source>
        <dbReference type="Proteomes" id="UP000751190"/>
    </source>
</evidence>
<dbReference type="AlphaFoldDB" id="A0A8J6C7L8"/>
<keyword evidence="2" id="KW-0472">Membrane</keyword>
<keyword evidence="4" id="KW-1185">Reference proteome</keyword>
<feature type="compositionally biased region" description="Low complexity" evidence="1">
    <location>
        <begin position="304"/>
        <end position="320"/>
    </location>
</feature>
<evidence type="ECO:0000313" key="3">
    <source>
        <dbReference type="EMBL" id="KAG8459920.1"/>
    </source>
</evidence>
<proteinExistence type="predicted"/>
<comment type="caution">
    <text evidence="3">The sequence shown here is derived from an EMBL/GenBank/DDBJ whole genome shotgun (WGS) entry which is preliminary data.</text>
</comment>
<feature type="transmembrane region" description="Helical" evidence="2">
    <location>
        <begin position="89"/>
        <end position="109"/>
    </location>
</feature>
<sequence length="348" mass="35964">MATNTPPGMMGGSTNARPASPGKLRRQVSSSSNRGTRQALVGVMNRSALEKLQGQHGGDEQIHSELLSAMGEPAPSSTLPAEPGWQRHVLAIVLICGLIAGGMVIGLAIDTSGGANAKLGAVSVEVCQLPLEVRPFEAPICARCTCCSNAATSLRTQLHCPACVTCCAHCPRCSQLSEEHADCLQSGGKVEAFKGFGRGWFCVPASYPSGSGLMPEWFSSVLDFNPEWKQCAADEMPDCDDLRCTPDAATQHSADAATQHSADAATQHSADAPGGAPPESAARGRAPRAKPTPSPRPVARAQLEPAAIVAEPPAAAPAQRGEAHAVDRALPGPAAGMRASRAPHRPAV</sequence>
<feature type="region of interest" description="Disordered" evidence="1">
    <location>
        <begin position="250"/>
        <end position="348"/>
    </location>
</feature>
<dbReference type="Proteomes" id="UP000751190">
    <property type="component" value="Unassembled WGS sequence"/>
</dbReference>
<organism evidence="3 4">
    <name type="scientific">Diacronema lutheri</name>
    <name type="common">Unicellular marine alga</name>
    <name type="synonym">Monochrysis lutheri</name>
    <dbReference type="NCBI Taxonomy" id="2081491"/>
    <lineage>
        <taxon>Eukaryota</taxon>
        <taxon>Haptista</taxon>
        <taxon>Haptophyta</taxon>
        <taxon>Pavlovophyceae</taxon>
        <taxon>Pavlovales</taxon>
        <taxon>Pavlovaceae</taxon>
        <taxon>Diacronema</taxon>
    </lineage>
</organism>
<accession>A0A8J6C7L8</accession>
<keyword evidence="2" id="KW-0812">Transmembrane</keyword>